<accession>A0A0N1PC81</accession>
<dbReference type="Pfam" id="PF03992">
    <property type="entry name" value="ABM"/>
    <property type="match status" value="1"/>
</dbReference>
<dbReference type="Proteomes" id="UP000038009">
    <property type="component" value="Unassembled WGS sequence"/>
</dbReference>
<dbReference type="InterPro" id="IPR031100">
    <property type="entry name" value="LOG_fam"/>
</dbReference>
<gene>
    <name evidence="2" type="ORF">ABL78_4327</name>
</gene>
<proteinExistence type="predicted"/>
<dbReference type="SUPFAM" id="SSF54909">
    <property type="entry name" value="Dimeric alpha+beta barrel"/>
    <property type="match status" value="1"/>
</dbReference>
<dbReference type="GO" id="GO:0009691">
    <property type="term" value="P:cytokinin biosynthetic process"/>
    <property type="evidence" value="ECO:0007669"/>
    <property type="project" value="InterPro"/>
</dbReference>
<comment type="caution">
    <text evidence="2">The sequence shown here is derived from an EMBL/GenBank/DDBJ whole genome shotgun (WGS) entry which is preliminary data.</text>
</comment>
<dbReference type="InterPro" id="IPR007138">
    <property type="entry name" value="ABM_dom"/>
</dbReference>
<protein>
    <submittedName>
        <fullName evidence="2">Lysine decarboxylase-like protein</fullName>
    </submittedName>
</protein>
<evidence type="ECO:0000313" key="2">
    <source>
        <dbReference type="EMBL" id="KPI86598.1"/>
    </source>
</evidence>
<dbReference type="Gene3D" id="3.40.50.450">
    <property type="match status" value="1"/>
</dbReference>
<dbReference type="SUPFAM" id="SSF102405">
    <property type="entry name" value="MCP/YpsA-like"/>
    <property type="match status" value="1"/>
</dbReference>
<evidence type="ECO:0000313" key="3">
    <source>
        <dbReference type="Proteomes" id="UP000038009"/>
    </source>
</evidence>
<dbReference type="PANTHER" id="PTHR31223:SF70">
    <property type="entry name" value="LOG FAMILY PROTEIN YJL055W"/>
    <property type="match status" value="1"/>
</dbReference>
<dbReference type="PROSITE" id="PS51725">
    <property type="entry name" value="ABM"/>
    <property type="match status" value="1"/>
</dbReference>
<sequence>MVVAVIFSITLKHDAAVQAFLDAFSKVQQHCIHNEPGTLHYELHQVFDQGKPVPRKYIVLERYSNLHHFNDIHLKSSPFQALLQSVGELEVEEQSLLVSSNVDTQPALDAKPQFWSEDDVVDPLLRKGVLVFCGARNGSKPAYSEEARALAKYIVEELKQPVVYGGGTVGVMGAMVNAARDYGGKIISVIPGSLASREVSGDTVGDLIYTTATMSERKSIMFAHANTVVALPGGIGTFDELLEVLTLFQLNAYRPKIGIVNVQGFFDPFVAMLRHLIAEGFLEEKILDFVVIKPTAVELMEALRDFVPPASPASLLVWKGRP</sequence>
<dbReference type="InterPro" id="IPR005269">
    <property type="entry name" value="LOG"/>
</dbReference>
<dbReference type="GO" id="GO:0005829">
    <property type="term" value="C:cytosol"/>
    <property type="evidence" value="ECO:0007669"/>
    <property type="project" value="TreeGrafter"/>
</dbReference>
<feature type="domain" description="ABM" evidence="1">
    <location>
        <begin position="3"/>
        <end position="98"/>
    </location>
</feature>
<dbReference type="AlphaFoldDB" id="A0A0N1PC81"/>
<dbReference type="Gene3D" id="3.30.70.100">
    <property type="match status" value="1"/>
</dbReference>
<dbReference type="VEuPathDB" id="TriTrypDB:Lsey_0123_0080"/>
<dbReference type="Pfam" id="PF03641">
    <property type="entry name" value="Lysine_decarbox"/>
    <property type="match status" value="1"/>
</dbReference>
<evidence type="ECO:0000259" key="1">
    <source>
        <dbReference type="PROSITE" id="PS51725"/>
    </source>
</evidence>
<dbReference type="GO" id="GO:0016799">
    <property type="term" value="F:hydrolase activity, hydrolyzing N-glycosyl compounds"/>
    <property type="evidence" value="ECO:0007669"/>
    <property type="project" value="TreeGrafter"/>
</dbReference>
<dbReference type="OrthoDB" id="414463at2759"/>
<dbReference type="PANTHER" id="PTHR31223">
    <property type="entry name" value="LOG FAMILY PROTEIN YJL055W"/>
    <property type="match status" value="1"/>
</dbReference>
<dbReference type="InterPro" id="IPR011008">
    <property type="entry name" value="Dimeric_a/b-barrel"/>
</dbReference>
<reference evidence="2 3" key="1">
    <citation type="journal article" date="2015" name="PLoS Pathog.">
        <title>Leptomonas seymouri: Adaptations to the Dixenous Life Cycle Analyzed by Genome Sequencing, Transcriptome Profiling and Co-infection with Leishmania donovani.</title>
        <authorList>
            <person name="Kraeva N."/>
            <person name="Butenko A."/>
            <person name="Hlavacova J."/>
            <person name="Kostygov A."/>
            <person name="Myskova J."/>
            <person name="Grybchuk D."/>
            <person name="Lestinova T."/>
            <person name="Votypka J."/>
            <person name="Volf P."/>
            <person name="Opperdoes F."/>
            <person name="Flegontov P."/>
            <person name="Lukes J."/>
            <person name="Yurchenko V."/>
        </authorList>
    </citation>
    <scope>NUCLEOTIDE SEQUENCE [LARGE SCALE GENOMIC DNA]</scope>
    <source>
        <strain evidence="2 3">ATCC 30220</strain>
    </source>
</reference>
<name>A0A0N1PC81_LEPSE</name>
<dbReference type="EMBL" id="LJSK01000123">
    <property type="protein sequence ID" value="KPI86598.1"/>
    <property type="molecule type" value="Genomic_DNA"/>
</dbReference>
<keyword evidence="3" id="KW-1185">Reference proteome</keyword>
<organism evidence="2 3">
    <name type="scientific">Leptomonas seymouri</name>
    <dbReference type="NCBI Taxonomy" id="5684"/>
    <lineage>
        <taxon>Eukaryota</taxon>
        <taxon>Discoba</taxon>
        <taxon>Euglenozoa</taxon>
        <taxon>Kinetoplastea</taxon>
        <taxon>Metakinetoplastina</taxon>
        <taxon>Trypanosomatida</taxon>
        <taxon>Trypanosomatidae</taxon>
        <taxon>Leishmaniinae</taxon>
        <taxon>Leptomonas</taxon>
    </lineage>
</organism>
<dbReference type="NCBIfam" id="TIGR00730">
    <property type="entry name" value="Rossman fold protein, TIGR00730 family"/>
    <property type="match status" value="1"/>
</dbReference>
<dbReference type="OMA" id="INAHRTK"/>